<dbReference type="Proteomes" id="UP000321903">
    <property type="component" value="Unassembled WGS sequence"/>
</dbReference>
<dbReference type="Pfam" id="PF14897">
    <property type="entry name" value="EpsG"/>
    <property type="match status" value="1"/>
</dbReference>
<feature type="transmembrane region" description="Helical" evidence="1">
    <location>
        <begin position="112"/>
        <end position="131"/>
    </location>
</feature>
<dbReference type="RefSeq" id="WP_147221028.1">
    <property type="nucleotide sequence ID" value="NZ_CAJGYY010000001.1"/>
</dbReference>
<keyword evidence="1" id="KW-0472">Membrane</keyword>
<feature type="transmembrane region" description="Helical" evidence="1">
    <location>
        <begin position="263"/>
        <end position="282"/>
    </location>
</feature>
<feature type="transmembrane region" description="Helical" evidence="1">
    <location>
        <begin position="311"/>
        <end position="331"/>
    </location>
</feature>
<dbReference type="InterPro" id="IPR049458">
    <property type="entry name" value="EpsG-like"/>
</dbReference>
<evidence type="ECO:0000256" key="1">
    <source>
        <dbReference type="SAM" id="Phobius"/>
    </source>
</evidence>
<dbReference type="OrthoDB" id="6154241at2"/>
<keyword evidence="1" id="KW-1133">Transmembrane helix</keyword>
<feature type="transmembrane region" description="Helical" evidence="1">
    <location>
        <begin position="193"/>
        <end position="212"/>
    </location>
</feature>
<keyword evidence="1" id="KW-0812">Transmembrane</keyword>
<dbReference type="EMBL" id="VORZ01000001">
    <property type="protein sequence ID" value="TXD97486.1"/>
    <property type="molecule type" value="Genomic_DNA"/>
</dbReference>
<organism evidence="2 3">
    <name type="scientific">Psychrobacter frigidicola</name>
    <dbReference type="NCBI Taxonomy" id="45611"/>
    <lineage>
        <taxon>Bacteria</taxon>
        <taxon>Pseudomonadati</taxon>
        <taxon>Pseudomonadota</taxon>
        <taxon>Gammaproteobacteria</taxon>
        <taxon>Moraxellales</taxon>
        <taxon>Moraxellaceae</taxon>
        <taxon>Psychrobacter</taxon>
    </lineage>
</organism>
<evidence type="ECO:0000313" key="2">
    <source>
        <dbReference type="EMBL" id="TXD97486.1"/>
    </source>
</evidence>
<keyword evidence="3" id="KW-1185">Reference proteome</keyword>
<sequence length="346" mass="40240">MLPYLLVLSFVMFWITLEQKVLNRKSFWLPLIVLALFAGIRSYYVGTDSPGYVRSFINPLDIGEFKFRDDVEVGYQLLQYSILSLTRNYFWLFFITGLIVVYCYLKMIKKYSVNYLLSVFLFITLGTYIFFFNGLRQGLAMAIFVLATPYLLEKRIIPYVLISLLASLFHVSALFMIPFYLLSTIKIKMIYKVLISFFGSLVSSSFLVSYFAESNQRYEVYTEVSEKPGGLLVLSFFAIIMIFIYFISNVYRIKEENFDRLFTFYAVGVAFIIPVAMLGTNPSGPQRLLTYFIWPLILVLPIVFKKINNTLFSSLFVGLILTYFILTVSRFSDLTPYIINPIFEIF</sequence>
<feature type="transmembrane region" description="Helical" evidence="1">
    <location>
        <begin position="232"/>
        <end position="251"/>
    </location>
</feature>
<proteinExistence type="predicted"/>
<name>A0A5C7A6M9_9GAMM</name>
<reference evidence="2 3" key="1">
    <citation type="submission" date="2019-08" db="EMBL/GenBank/DDBJ databases">
        <title>Genome sequence of Psychrobacter frigidicola ACAM304 (type strain).</title>
        <authorList>
            <person name="Bowman J.P."/>
        </authorList>
    </citation>
    <scope>NUCLEOTIDE SEQUENCE [LARGE SCALE GENOMIC DNA]</scope>
    <source>
        <strain evidence="2 3">ACAM 304</strain>
    </source>
</reference>
<comment type="caution">
    <text evidence="2">The sequence shown here is derived from an EMBL/GenBank/DDBJ whole genome shotgun (WGS) entry which is preliminary data.</text>
</comment>
<feature type="transmembrane region" description="Helical" evidence="1">
    <location>
        <begin position="88"/>
        <end position="105"/>
    </location>
</feature>
<feature type="transmembrane region" description="Helical" evidence="1">
    <location>
        <begin position="156"/>
        <end position="181"/>
    </location>
</feature>
<gene>
    <name evidence="2" type="ORF">ES754_00380</name>
</gene>
<evidence type="ECO:0000313" key="3">
    <source>
        <dbReference type="Proteomes" id="UP000321903"/>
    </source>
</evidence>
<dbReference type="AlphaFoldDB" id="A0A5C7A6M9"/>
<protein>
    <submittedName>
        <fullName evidence="2">EpsG family protein</fullName>
    </submittedName>
</protein>
<feature type="transmembrane region" description="Helical" evidence="1">
    <location>
        <begin position="27"/>
        <end position="44"/>
    </location>
</feature>
<feature type="transmembrane region" description="Helical" evidence="1">
    <location>
        <begin position="288"/>
        <end position="304"/>
    </location>
</feature>
<accession>A0A5C7A6M9</accession>